<feature type="region of interest" description="Disordered" evidence="1">
    <location>
        <begin position="240"/>
        <end position="259"/>
    </location>
</feature>
<evidence type="ECO:0000256" key="2">
    <source>
        <dbReference type="SAM" id="Phobius"/>
    </source>
</evidence>
<organism evidence="3 4">
    <name type="scientific">Actomonas aquatica</name>
    <dbReference type="NCBI Taxonomy" id="2866162"/>
    <lineage>
        <taxon>Bacteria</taxon>
        <taxon>Pseudomonadati</taxon>
        <taxon>Verrucomicrobiota</taxon>
        <taxon>Opitutia</taxon>
        <taxon>Opitutales</taxon>
        <taxon>Opitutaceae</taxon>
        <taxon>Actomonas</taxon>
    </lineage>
</organism>
<evidence type="ECO:0000313" key="4">
    <source>
        <dbReference type="Proteomes" id="UP000738431"/>
    </source>
</evidence>
<gene>
    <name evidence="3" type="ORF">K1X11_004110</name>
</gene>
<feature type="transmembrane region" description="Helical" evidence="2">
    <location>
        <begin position="88"/>
        <end position="107"/>
    </location>
</feature>
<evidence type="ECO:0000313" key="3">
    <source>
        <dbReference type="EMBL" id="WRQ88575.1"/>
    </source>
</evidence>
<keyword evidence="2" id="KW-0472">Membrane</keyword>
<keyword evidence="2" id="KW-1133">Transmembrane helix</keyword>
<reference evidence="3 4" key="2">
    <citation type="submission" date="2023-12" db="EMBL/GenBank/DDBJ databases">
        <title>Description of an unclassified Opitutus bacterium of Verrucomicrobiota.</title>
        <authorList>
            <person name="Zhang D.-F."/>
        </authorList>
    </citation>
    <scope>NUCLEOTIDE SEQUENCE [LARGE SCALE GENOMIC DNA]</scope>
    <source>
        <strain evidence="3 4">WL0086</strain>
    </source>
</reference>
<feature type="compositionally biased region" description="Pro residues" evidence="1">
    <location>
        <begin position="40"/>
        <end position="51"/>
    </location>
</feature>
<keyword evidence="2" id="KW-0812">Transmembrane</keyword>
<reference evidence="3 4" key="1">
    <citation type="submission" date="2021-08" db="EMBL/GenBank/DDBJ databases">
        <authorList>
            <person name="Zhang D."/>
            <person name="Zhang A."/>
            <person name="Wang L."/>
        </authorList>
    </citation>
    <scope>NUCLEOTIDE SEQUENCE [LARGE SCALE GENOMIC DNA]</scope>
    <source>
        <strain evidence="3 4">WL0086</strain>
    </source>
</reference>
<accession>A0ABZ1CE63</accession>
<sequence>MSLINEALKKAQKQRADEAAAQSGAVPPPGSGLGGAKTPGSPPPPSKPPRAPASGSDFEGDDDGRGARRSDPLVAARSRRAGGGLSRWAMPVGVGAVILIGGVWWFGRGDSAGAGDGDGDAGEPARVGAVASASREADVAGAANATDAANAAGQVSEPAATAVATAVVVTPVEVEEDEEGRAVVDETAVPVVAATGVAADEANEGMSGINVREADKRLDQQQSGQGSLAVREVVHLVDPSEGAGERQEMSGMKPDPQGYAREEPVVTVPARASGGGLTILTDAEATRSTAAVVNAGGAARPNEAVLRYLERSRVTGVRVSATDPKVLMNDRVYRLEDVVDRDLQLRVIAITDRELQFRDPQGFVYTKRF</sequence>
<dbReference type="EMBL" id="CP139781">
    <property type="protein sequence ID" value="WRQ88575.1"/>
    <property type="molecule type" value="Genomic_DNA"/>
</dbReference>
<protein>
    <submittedName>
        <fullName evidence="3">Uncharacterized protein</fullName>
    </submittedName>
</protein>
<evidence type="ECO:0000256" key="1">
    <source>
        <dbReference type="SAM" id="MobiDB-lite"/>
    </source>
</evidence>
<dbReference type="Proteomes" id="UP000738431">
    <property type="component" value="Chromosome"/>
</dbReference>
<name>A0ABZ1CE63_9BACT</name>
<feature type="region of interest" description="Disordered" evidence="1">
    <location>
        <begin position="1"/>
        <end position="80"/>
    </location>
</feature>
<dbReference type="RefSeq" id="WP_221033006.1">
    <property type="nucleotide sequence ID" value="NZ_CP139781.1"/>
</dbReference>
<proteinExistence type="predicted"/>
<keyword evidence="4" id="KW-1185">Reference proteome</keyword>